<organism evidence="1 2">
    <name type="scientific">Flammeovirga yaeyamensis</name>
    <dbReference type="NCBI Taxonomy" id="367791"/>
    <lineage>
        <taxon>Bacteria</taxon>
        <taxon>Pseudomonadati</taxon>
        <taxon>Bacteroidota</taxon>
        <taxon>Cytophagia</taxon>
        <taxon>Cytophagales</taxon>
        <taxon>Flammeovirgaceae</taxon>
        <taxon>Flammeovirga</taxon>
    </lineage>
</organism>
<dbReference type="EMBL" id="CP076132">
    <property type="protein sequence ID" value="QWG00965.1"/>
    <property type="molecule type" value="Genomic_DNA"/>
</dbReference>
<accession>A0AAX1N4A7</accession>
<dbReference type="Proteomes" id="UP000678679">
    <property type="component" value="Chromosome 1"/>
</dbReference>
<proteinExistence type="predicted"/>
<sequence length="492" mass="58099">MARLKHIVKQLSEKDYESIRTSLVDSNADKSAYLLSSMREKKASDQQIMNELDVNTNAYYTLRSRLNQKIEDYLLQQMESPRADLLKKVANIHEMVFTKKRAISIVTLKKLEKELLDYDLSNELTVVYKALKRLHINSPDFFNYSQLYNKHVAYMLAVDKIEDILADYFKKFGVYAFTGDEADKMGLDLLHQEIKNTCKLYESHRPFVYQSCMSIFHRLFIEDERQVAINAVNHVDEEEPIEDIFHKIDQIFDQYHMDSIYYHMNNVFQFLKLEYYTHYGVFRKASKYFDAVNEDVQALLMHSGQYTFPSQFLQTKMQRALQTETQGELFEQNKITFDDFEPDINDIPNYVSYIVYRAISAYYSGEFDEAARFLNNLLNEISLKKYPHAFLEVKCLLALQYVCIRDFELFNQLANSIQRQIRLMGKESCPSITLFLKMLKTGMSEAKRDKMSKVSNIITRYTQIKSPYIFAPTRTIRMDDRFIRLVSGEMEY</sequence>
<protein>
    <submittedName>
        <fullName evidence="1">Uncharacterized protein</fullName>
    </submittedName>
</protein>
<name>A0AAX1N4A7_9BACT</name>
<evidence type="ECO:0000313" key="2">
    <source>
        <dbReference type="Proteomes" id="UP000678679"/>
    </source>
</evidence>
<evidence type="ECO:0000313" key="1">
    <source>
        <dbReference type="EMBL" id="QWG00965.1"/>
    </source>
</evidence>
<dbReference type="RefSeq" id="WP_169662556.1">
    <property type="nucleotide sequence ID" value="NZ_CP076132.1"/>
</dbReference>
<reference evidence="1 2" key="1">
    <citation type="submission" date="2021-05" db="EMBL/GenBank/DDBJ databases">
        <title>Comparative genomic studies on the polysaccharide-degrading batcterial strains of the Flammeovirga genus.</title>
        <authorList>
            <person name="Zewei F."/>
            <person name="Zheng Z."/>
            <person name="Yu L."/>
            <person name="Ruyue G."/>
            <person name="Yanhong M."/>
            <person name="Yuanyuan C."/>
            <person name="Jingyan G."/>
            <person name="Wenjun H."/>
        </authorList>
    </citation>
    <scope>NUCLEOTIDE SEQUENCE [LARGE SCALE GENOMIC DNA]</scope>
    <source>
        <strain evidence="1 2">NBRC:100898</strain>
    </source>
</reference>
<dbReference type="KEGG" id="fya:KMW28_15035"/>
<dbReference type="AlphaFoldDB" id="A0AAX1N4A7"/>
<gene>
    <name evidence="1" type="ORF">KMW28_15035</name>
</gene>
<keyword evidence="2" id="KW-1185">Reference proteome</keyword>